<name>A0A7X1KPV1_9SPHN</name>
<organism evidence="1 2">
    <name type="scientific">Novosphingobium piscinae</name>
    <dbReference type="NCBI Taxonomy" id="1507448"/>
    <lineage>
        <taxon>Bacteria</taxon>
        <taxon>Pseudomonadati</taxon>
        <taxon>Pseudomonadota</taxon>
        <taxon>Alphaproteobacteria</taxon>
        <taxon>Sphingomonadales</taxon>
        <taxon>Sphingomonadaceae</taxon>
        <taxon>Novosphingobium</taxon>
    </lineage>
</organism>
<evidence type="ECO:0000313" key="2">
    <source>
        <dbReference type="Proteomes" id="UP000551327"/>
    </source>
</evidence>
<comment type="caution">
    <text evidence="1">The sequence shown here is derived from an EMBL/GenBank/DDBJ whole genome shotgun (WGS) entry which is preliminary data.</text>
</comment>
<keyword evidence="2" id="KW-1185">Reference proteome</keyword>
<accession>A0A7X1KPV1</accession>
<proteinExistence type="predicted"/>
<dbReference type="Proteomes" id="UP000551327">
    <property type="component" value="Unassembled WGS sequence"/>
</dbReference>
<protein>
    <submittedName>
        <fullName evidence="1">Uncharacterized protein</fullName>
    </submittedName>
</protein>
<dbReference type="AlphaFoldDB" id="A0A7X1KPV1"/>
<dbReference type="EMBL" id="JACLAX010000006">
    <property type="protein sequence ID" value="MBC2669116.1"/>
    <property type="molecule type" value="Genomic_DNA"/>
</dbReference>
<evidence type="ECO:0000313" key="1">
    <source>
        <dbReference type="EMBL" id="MBC2669116.1"/>
    </source>
</evidence>
<gene>
    <name evidence="1" type="ORF">H7F53_08170</name>
</gene>
<sequence length="123" mass="13073">MPLLLAGCSDPAAGPTRRGADRVPAARVVGPAATCIPLTAFRETQVRDGQTIDFLAGRRGWRTTLPARCPGLTIDRSFTYATSITQLCSMDIIRVLQRLGPDLVPGAACGLGPFVPIELPERS</sequence>
<reference evidence="1 2" key="1">
    <citation type="submission" date="2020-08" db="EMBL/GenBank/DDBJ databases">
        <title>The genome sequence of type strain Novosphingobium piscinae KCTC 42194.</title>
        <authorList>
            <person name="Liu Y."/>
        </authorList>
    </citation>
    <scope>NUCLEOTIDE SEQUENCE [LARGE SCALE GENOMIC DNA]</scope>
    <source>
        <strain evidence="1 2">KCTC 42194</strain>
    </source>
</reference>